<evidence type="ECO:0000313" key="5">
    <source>
        <dbReference type="Proteomes" id="UP000051634"/>
    </source>
</evidence>
<dbReference type="InterPro" id="IPR003646">
    <property type="entry name" value="SH3-like_bac-type"/>
</dbReference>
<evidence type="ECO:0000313" key="3">
    <source>
        <dbReference type="EMBL" id="KRT57080.1"/>
    </source>
</evidence>
<dbReference type="Pfam" id="PF08239">
    <property type="entry name" value="SH3_3"/>
    <property type="match status" value="3"/>
</dbReference>
<gene>
    <name evidence="2" type="ORF">Ga0074115_11323</name>
    <name evidence="3" type="ORF">Ga0076813_108410</name>
</gene>
<sequence>MIGTITASRLNIRAQPSQQGRKLGEYSLGTLIDITGERSGWFEVLYQGQPAFLHADYVDLVEQPPRLIGRVTANLLNVRQQPDSNSAILGTLTAGSRVELLAQLEGWLEIEFNQGNAYVAREYVDLHPREAPQQGVVDANLLHVRSQPSRQASSLGQLAAGSRVVIESRLGDWFEIPFGNGRGYVAATYIQTLQEAELLTGPIAEDEEEEEDISLAPAQPADEASQLPPLQRLPISGSSQARKVATTWNRYGGLLSRLSDEKQLDVACAVAVLCVESSGKGFEESNRGRMIIRFENHKLWKFWGRQHADDFLNHFRYKTGQTWKRHQWRATQGEEWHKFHGSQRAEWEVLEFARSIDNEAALKSISMGAPQIMGFHHEQIGYPSAEAMFDAFSNDIEAQIRGFFDFFSRTMVQRLQRQDFSSFAGLYNGSGQKQKYGSWIKQHYDTFKQIASR</sequence>
<feature type="domain" description="SH3b" evidence="1">
    <location>
        <begin position="132"/>
        <end position="194"/>
    </location>
</feature>
<reference evidence="4 5" key="1">
    <citation type="submission" date="2015-11" db="EMBL/GenBank/DDBJ databases">
        <title>The genome of Candidatus Endoriftia persephone in Ridgeia piscesae and population structure of the North Eastern Pacific vestimentiferan symbionts.</title>
        <authorList>
            <person name="Perez M."/>
            <person name="Juniper K.S."/>
        </authorList>
    </citation>
    <scope>NUCLEOTIDE SEQUENCE [LARGE SCALE GENOMIC DNA]</scope>
    <source>
        <strain evidence="3">Ind10</strain>
        <strain evidence="2">Ind11</strain>
    </source>
</reference>
<comment type="caution">
    <text evidence="2">The sequence shown here is derived from an EMBL/GenBank/DDBJ whole genome shotgun (WGS) entry which is preliminary data.</text>
</comment>
<evidence type="ECO:0000259" key="1">
    <source>
        <dbReference type="SMART" id="SM00287"/>
    </source>
</evidence>
<keyword evidence="5" id="KW-1185">Reference proteome</keyword>
<dbReference type="InterPro" id="IPR052354">
    <property type="entry name" value="Cell_Wall_Dynamics_Protein"/>
</dbReference>
<dbReference type="SMART" id="SM00287">
    <property type="entry name" value="SH3b"/>
    <property type="match status" value="3"/>
</dbReference>
<evidence type="ECO:0000313" key="2">
    <source>
        <dbReference type="EMBL" id="KRT55051.1"/>
    </source>
</evidence>
<dbReference type="PANTHER" id="PTHR34408:SF1">
    <property type="entry name" value="GLYCOSYL HYDROLASE FAMILY 19 DOMAIN-CONTAINING PROTEIN HI_1415"/>
    <property type="match status" value="1"/>
</dbReference>
<dbReference type="Proteomes" id="UP000051276">
    <property type="component" value="Unassembled WGS sequence"/>
</dbReference>
<dbReference type="Pfam" id="PF11860">
    <property type="entry name" value="Muramidase"/>
    <property type="match status" value="1"/>
</dbReference>
<dbReference type="RefSeq" id="WP_057955821.1">
    <property type="nucleotide sequence ID" value="NZ_KQ556894.1"/>
</dbReference>
<proteinExistence type="predicted"/>
<dbReference type="OrthoDB" id="1523598at2"/>
<feature type="domain" description="SH3b" evidence="1">
    <location>
        <begin position="66"/>
        <end position="127"/>
    </location>
</feature>
<evidence type="ECO:0000313" key="4">
    <source>
        <dbReference type="Proteomes" id="UP000051276"/>
    </source>
</evidence>
<protein>
    <submittedName>
        <fullName evidence="3">SH3 domain-containing protein</fullName>
    </submittedName>
</protein>
<accession>A0A0T5YWP0</accession>
<feature type="domain" description="SH3b" evidence="1">
    <location>
        <begin position="3"/>
        <end position="61"/>
    </location>
</feature>
<name>A0A0T5YWP0_9GAMM</name>
<dbReference type="Gene3D" id="2.30.30.40">
    <property type="entry name" value="SH3 Domains"/>
    <property type="match status" value="3"/>
</dbReference>
<dbReference type="InterPro" id="IPR024408">
    <property type="entry name" value="Muramidase"/>
</dbReference>
<dbReference type="EMBL" id="LMXI01000610">
    <property type="protein sequence ID" value="KRT57080.1"/>
    <property type="molecule type" value="Genomic_DNA"/>
</dbReference>
<dbReference type="PANTHER" id="PTHR34408">
    <property type="entry name" value="FAMILY PROTEIN, PUTATIVE-RELATED"/>
    <property type="match status" value="1"/>
</dbReference>
<dbReference type="STRING" id="54398.Ga0074115_11323"/>
<dbReference type="Proteomes" id="UP000051634">
    <property type="component" value="Unassembled WGS sequence"/>
</dbReference>
<organism evidence="2 5">
    <name type="scientific">endosymbiont of Ridgeia piscesae</name>
    <dbReference type="NCBI Taxonomy" id="54398"/>
    <lineage>
        <taxon>Bacteria</taxon>
        <taxon>Pseudomonadati</taxon>
        <taxon>Pseudomonadota</taxon>
        <taxon>Gammaproteobacteria</taxon>
        <taxon>sulfur-oxidizing symbionts</taxon>
    </lineage>
</organism>
<dbReference type="AlphaFoldDB" id="A0A0T5YWP0"/>
<dbReference type="EMBL" id="LDXT01000084">
    <property type="protein sequence ID" value="KRT55051.1"/>
    <property type="molecule type" value="Genomic_DNA"/>
</dbReference>